<accession>A0AAD7VXD8</accession>
<feature type="region of interest" description="Disordered" evidence="1">
    <location>
        <begin position="28"/>
        <end position="101"/>
    </location>
</feature>
<keyword evidence="3" id="KW-1185">Reference proteome</keyword>
<gene>
    <name evidence="2" type="ORF">AAFF_G00083520</name>
</gene>
<dbReference type="AlphaFoldDB" id="A0AAD7VXD8"/>
<evidence type="ECO:0000313" key="2">
    <source>
        <dbReference type="EMBL" id="KAJ8355240.1"/>
    </source>
</evidence>
<feature type="compositionally biased region" description="Basic and acidic residues" evidence="1">
    <location>
        <begin position="49"/>
        <end position="59"/>
    </location>
</feature>
<evidence type="ECO:0000313" key="3">
    <source>
        <dbReference type="Proteomes" id="UP001221898"/>
    </source>
</evidence>
<proteinExistence type="predicted"/>
<feature type="region of interest" description="Disordered" evidence="1">
    <location>
        <begin position="123"/>
        <end position="205"/>
    </location>
</feature>
<evidence type="ECO:0000256" key="1">
    <source>
        <dbReference type="SAM" id="MobiDB-lite"/>
    </source>
</evidence>
<organism evidence="2 3">
    <name type="scientific">Aldrovandia affinis</name>
    <dbReference type="NCBI Taxonomy" id="143900"/>
    <lineage>
        <taxon>Eukaryota</taxon>
        <taxon>Metazoa</taxon>
        <taxon>Chordata</taxon>
        <taxon>Craniata</taxon>
        <taxon>Vertebrata</taxon>
        <taxon>Euteleostomi</taxon>
        <taxon>Actinopterygii</taxon>
        <taxon>Neopterygii</taxon>
        <taxon>Teleostei</taxon>
        <taxon>Notacanthiformes</taxon>
        <taxon>Halosauridae</taxon>
        <taxon>Aldrovandia</taxon>
    </lineage>
</organism>
<dbReference type="EMBL" id="JAINUG010001500">
    <property type="protein sequence ID" value="KAJ8355240.1"/>
    <property type="molecule type" value="Genomic_DNA"/>
</dbReference>
<comment type="caution">
    <text evidence="2">The sequence shown here is derived from an EMBL/GenBank/DDBJ whole genome shotgun (WGS) entry which is preliminary data.</text>
</comment>
<sequence length="238" mass="25003">MATSGNSSALTGVLSAKQVQELLLSEGEGAVCRPRPSPSLTSSPWHGSPGDHPREEHGDPAPAPDQQGPRDAISAWAEPADGLPLMGLSPEPGGQRAAQRKCGLSTGIRVWRRMTVTREALPSACGAGPDGSSEEGAPVCADARTRRRRSAGGGGACEAGRQPTWSRGGASARPASEPLDSPLTERPFTGSPPTTTELTPREGLMQTWEEESFRPGPWEAASGEHQCRCLQLCKRPLL</sequence>
<reference evidence="2" key="1">
    <citation type="journal article" date="2023" name="Science">
        <title>Genome structures resolve the early diversification of teleost fishes.</title>
        <authorList>
            <person name="Parey E."/>
            <person name="Louis A."/>
            <person name="Montfort J."/>
            <person name="Bouchez O."/>
            <person name="Roques C."/>
            <person name="Iampietro C."/>
            <person name="Lluch J."/>
            <person name="Castinel A."/>
            <person name="Donnadieu C."/>
            <person name="Desvignes T."/>
            <person name="Floi Bucao C."/>
            <person name="Jouanno E."/>
            <person name="Wen M."/>
            <person name="Mejri S."/>
            <person name="Dirks R."/>
            <person name="Jansen H."/>
            <person name="Henkel C."/>
            <person name="Chen W.J."/>
            <person name="Zahm M."/>
            <person name="Cabau C."/>
            <person name="Klopp C."/>
            <person name="Thompson A.W."/>
            <person name="Robinson-Rechavi M."/>
            <person name="Braasch I."/>
            <person name="Lecointre G."/>
            <person name="Bobe J."/>
            <person name="Postlethwait J.H."/>
            <person name="Berthelot C."/>
            <person name="Roest Crollius H."/>
            <person name="Guiguen Y."/>
        </authorList>
    </citation>
    <scope>NUCLEOTIDE SEQUENCE</scope>
    <source>
        <strain evidence="2">NC1722</strain>
    </source>
</reference>
<name>A0AAD7VXD8_9TELE</name>
<dbReference type="Proteomes" id="UP001221898">
    <property type="component" value="Unassembled WGS sequence"/>
</dbReference>
<protein>
    <submittedName>
        <fullName evidence="2">Uncharacterized protein</fullName>
    </submittedName>
</protein>